<accession>A0ACC3SWN1</accession>
<comment type="caution">
    <text evidence="1">The sequence shown here is derived from an EMBL/GenBank/DDBJ whole genome shotgun (WGS) entry which is preliminary data.</text>
</comment>
<sequence length="343" mass="38443">MHPPARSDLPHLWSSDLPGGSIPRPPSDEDDEEDIIEDIELLDLVNSAKQAAARSNRYPTRSAIMRSPTANALAASAIASYYPTAVTIEPISTRASSSSLKSAFENLVRYLRTSKSKRAKPKELAVPTTNYSQHGKSSYRYCRDSRGFNSATSRLQSWWSEVLGRDTRIHSNTSITRSQPTLNGALHDSASTTLSNPPERDGDANLMADLHSRHLPSQRRNAMDLADPDEERRQFFTSFTISRTRRRGMVRALNAFDDDYMFQSQPRRSGCSQENINQEQVRIQRLRPCLPAELQQCYSGSRRSRRSENAYHTSGPLLSSGFTENLSLEPDLSVPDLAVITNR</sequence>
<name>A0ACC3SWN1_LIPKO</name>
<dbReference type="EMBL" id="MU971403">
    <property type="protein sequence ID" value="KAK9235830.1"/>
    <property type="molecule type" value="Genomic_DNA"/>
</dbReference>
<protein>
    <submittedName>
        <fullName evidence="1">Uncharacterized protein</fullName>
    </submittedName>
</protein>
<dbReference type="Proteomes" id="UP001433508">
    <property type="component" value="Unassembled WGS sequence"/>
</dbReference>
<reference evidence="2" key="1">
    <citation type="journal article" date="2024" name="Front. Bioeng. Biotechnol.">
        <title>Genome-scale model development and genomic sequencing of the oleaginous clade Lipomyces.</title>
        <authorList>
            <person name="Czajka J.J."/>
            <person name="Han Y."/>
            <person name="Kim J."/>
            <person name="Mondo S.J."/>
            <person name="Hofstad B.A."/>
            <person name="Robles A."/>
            <person name="Haridas S."/>
            <person name="Riley R."/>
            <person name="LaButti K."/>
            <person name="Pangilinan J."/>
            <person name="Andreopoulos W."/>
            <person name="Lipzen A."/>
            <person name="Yan J."/>
            <person name="Wang M."/>
            <person name="Ng V."/>
            <person name="Grigoriev I.V."/>
            <person name="Spatafora J.W."/>
            <person name="Magnuson J.K."/>
            <person name="Baker S.E."/>
            <person name="Pomraning K.R."/>
        </authorList>
    </citation>
    <scope>NUCLEOTIDE SEQUENCE [LARGE SCALE GENOMIC DNA]</scope>
    <source>
        <strain evidence="2">CBS 7786</strain>
    </source>
</reference>
<evidence type="ECO:0000313" key="1">
    <source>
        <dbReference type="EMBL" id="KAK9235830.1"/>
    </source>
</evidence>
<proteinExistence type="predicted"/>
<organism evidence="1 2">
    <name type="scientific">Lipomyces kononenkoae</name>
    <name type="common">Yeast</name>
    <dbReference type="NCBI Taxonomy" id="34357"/>
    <lineage>
        <taxon>Eukaryota</taxon>
        <taxon>Fungi</taxon>
        <taxon>Dikarya</taxon>
        <taxon>Ascomycota</taxon>
        <taxon>Saccharomycotina</taxon>
        <taxon>Lipomycetes</taxon>
        <taxon>Lipomycetales</taxon>
        <taxon>Lipomycetaceae</taxon>
        <taxon>Lipomyces</taxon>
    </lineage>
</organism>
<keyword evidence="2" id="KW-1185">Reference proteome</keyword>
<gene>
    <name evidence="1" type="ORF">V1525DRAFT_408811</name>
</gene>
<evidence type="ECO:0000313" key="2">
    <source>
        <dbReference type="Proteomes" id="UP001433508"/>
    </source>
</evidence>